<accession>A0ABT5E8M9</accession>
<feature type="chain" id="PRO_5045917771" evidence="2">
    <location>
        <begin position="25"/>
        <end position="1037"/>
    </location>
</feature>
<protein>
    <submittedName>
        <fullName evidence="3">VCBS repeat-containing protein</fullName>
    </submittedName>
</protein>
<sequence length="1037" mass="107630">MQHLRLSPKLCALVLSVSILVACARTESCPGISNGSLCLEVSRFAVAFGPRTLVYADLDGDGAGDLIAANHEPGTFSVLWGSDTEMGAETTLLPVASQISGVVVADFNDDGYLDLATALPAEDKIGVHLGGGGRSFPKLQHHAVGAAPRSIVAANLDAAGPPELVTGNVGDGSISILRGLTDVTHVAVGPGPSGLATGDLDGDDDVDLVVALPEADALQLLLNDGHGRLSLGPRHLVEGAPQAVVVADFDVDGALDLASLSEFEEAVSVFHGDNKGNLRAQETWACIPQASDLVVVNSEGGPPALGVLSVATSTVQRLDPLNGETLAGATTSWASAIVSGAGGFLHYASAMNNRIGRLEPGTGLQLTTLWQGPAMTRGWAVDLDDDGIDELILSEKLAGPLKLWRGGPGLPVELDTGLAAVWSVDAGEVTGDASREIVVWDRRQVAVLQRDGVDLYSPGPPMTVGERITDVALGDGDGDGRLDLLVLAERETASQLYWFASDPNGALQLGGEVPLGFDAISLDAVAGAGDLRADLMISDGEGRVHYLQDVTAPPRELAFAEGHSIQAAAYADLEGDGDLDVVTCGPQGLRAFRNVLEQEPADFEILSDIACSGLHLDDLDADGFFDVVGRTDVAIQPVQVRSLLTPWLQGDQGWTALGSHSVGYASSFSFAQMDDDGISDLVIIQKERPTEARRVVLGPALVAANVVAIDTPRRFRVGDVDGDGAADLVGIGAKLSLALADGRGSFGPLHQPIVTGSLAEVPISDVVLVESSGEADEAIIVATDEAPGSQIYIVTFAEGVANAQHLASLPASGIQLYSHDLDDDGVVDLAALSTNPESEVHVFLGLAEGGVEPPRTTLLAAPAPVARPRFYDLDGDGQIDLVGASAAGVLWLRGRGRGVFEPVEVYSPVLADDLLPADLDADGLTELVLLRQQTLSVLRGAEESGPLLADVSNVAIADLDADGQPELLATTGPGRLSGPIVALLVGRHMASAMPQFSEYILPSRFVQAIHLADVDGDANFDIILTDDVGVTVMKQVP</sequence>
<dbReference type="Pfam" id="PF13517">
    <property type="entry name" value="FG-GAP_3"/>
    <property type="match status" value="3"/>
</dbReference>
<reference evidence="3 4" key="1">
    <citation type="submission" date="2022-11" db="EMBL/GenBank/DDBJ databases">
        <title>Minimal conservation of predation-associated metabolite biosynthetic gene clusters underscores biosynthetic potential of Myxococcota including descriptions for ten novel species: Archangium lansinium sp. nov., Myxococcus landrumus sp. nov., Nannocystis bai.</title>
        <authorList>
            <person name="Ahearne A."/>
            <person name="Stevens C."/>
            <person name="Dowd S."/>
        </authorList>
    </citation>
    <scope>NUCLEOTIDE SEQUENCE [LARGE SCALE GENOMIC DNA]</scope>
    <source>
        <strain evidence="3 4">BB15-2</strain>
    </source>
</reference>
<evidence type="ECO:0000313" key="3">
    <source>
        <dbReference type="EMBL" id="MDC0721995.1"/>
    </source>
</evidence>
<dbReference type="InterPro" id="IPR028994">
    <property type="entry name" value="Integrin_alpha_N"/>
</dbReference>
<gene>
    <name evidence="3" type="ORF">POL25_34130</name>
</gene>
<dbReference type="Gene3D" id="2.130.10.130">
    <property type="entry name" value="Integrin alpha, N-terminal"/>
    <property type="match status" value="1"/>
</dbReference>
<organism evidence="3 4">
    <name type="scientific">Nannocystis bainbridge</name>
    <dbReference type="NCBI Taxonomy" id="2995303"/>
    <lineage>
        <taxon>Bacteria</taxon>
        <taxon>Pseudomonadati</taxon>
        <taxon>Myxococcota</taxon>
        <taxon>Polyangia</taxon>
        <taxon>Nannocystales</taxon>
        <taxon>Nannocystaceae</taxon>
        <taxon>Nannocystis</taxon>
    </lineage>
</organism>
<proteinExistence type="predicted"/>
<dbReference type="EMBL" id="JAQNDL010000003">
    <property type="protein sequence ID" value="MDC0721995.1"/>
    <property type="molecule type" value="Genomic_DNA"/>
</dbReference>
<dbReference type="InterPro" id="IPR013517">
    <property type="entry name" value="FG-GAP"/>
</dbReference>
<feature type="signal peptide" evidence="2">
    <location>
        <begin position="1"/>
        <end position="24"/>
    </location>
</feature>
<name>A0ABT5E8M9_9BACT</name>
<evidence type="ECO:0000256" key="1">
    <source>
        <dbReference type="ARBA" id="ARBA00022729"/>
    </source>
</evidence>
<keyword evidence="1 2" id="KW-0732">Signal</keyword>
<dbReference type="PROSITE" id="PS51257">
    <property type="entry name" value="PROKAR_LIPOPROTEIN"/>
    <property type="match status" value="1"/>
</dbReference>
<dbReference type="PANTHER" id="PTHR46580">
    <property type="entry name" value="SENSOR KINASE-RELATED"/>
    <property type="match status" value="1"/>
</dbReference>
<keyword evidence="4" id="KW-1185">Reference proteome</keyword>
<dbReference type="Proteomes" id="UP001221686">
    <property type="component" value="Unassembled WGS sequence"/>
</dbReference>
<evidence type="ECO:0000256" key="2">
    <source>
        <dbReference type="SAM" id="SignalP"/>
    </source>
</evidence>
<dbReference type="SUPFAM" id="SSF69318">
    <property type="entry name" value="Integrin alpha N-terminal domain"/>
    <property type="match status" value="4"/>
</dbReference>
<evidence type="ECO:0000313" key="4">
    <source>
        <dbReference type="Proteomes" id="UP001221686"/>
    </source>
</evidence>
<comment type="caution">
    <text evidence="3">The sequence shown here is derived from an EMBL/GenBank/DDBJ whole genome shotgun (WGS) entry which is preliminary data.</text>
</comment>
<dbReference type="PANTHER" id="PTHR46580:SF2">
    <property type="entry name" value="MAM DOMAIN-CONTAINING PROTEIN"/>
    <property type="match status" value="1"/>
</dbReference>